<dbReference type="AlphaFoldDB" id="A0A0D2JM01"/>
<sequence length="429" mass="47157">MKTIVKILFSLLALPSIGHAEPRLVAIFNKLDAIKFSVKIDNKNVAPTVTTSEFFKLSKLLPAEVVVSQKGREQSYVISITQGANSQVCGMGGRGLQTPVDASVKPYAGKQTICLNQASRRYLVTRAGTQHTYNWESVALIISPNYKATDTNGQLPFVYEIIPWTSSNSPWNNPQITKIPDTATKFTQPLRVLQGLPAWGGGILPLPQHANIAHIYNDSPHMILITRSIDTINSRLSSEKSLAVHNFQYILPPYTAVPLAMVWVPRVAEQEMKYEGKSAIRIYTIGIPIGEQDLPPDALDLVSKAGKQELPFDTASVQASLQELPEVSSLTSQITGLSNYSALLQPDYFAYQTFFTIFNQANSANKVHIDRCHPLNDPTCSQSYVSTQQAFASGSIVPNYFQLLIQQAPAGSPDPITLILMPISSEEVR</sequence>
<dbReference type="Proteomes" id="UP000032214">
    <property type="component" value="Unassembled WGS sequence"/>
</dbReference>
<dbReference type="EMBL" id="ARQD01000001">
    <property type="protein sequence ID" value="KIX85373.1"/>
    <property type="molecule type" value="Genomic_DNA"/>
</dbReference>
<accession>A0A0D2JM01</accession>
<keyword evidence="1" id="KW-0732">Signal</keyword>
<dbReference type="STRING" id="1306947.J120_00070"/>
<organism evidence="2 3">
    <name type="scientific">candidate division TM6 bacterium JCVI TM6SC1</name>
    <dbReference type="NCBI Taxonomy" id="1306947"/>
    <lineage>
        <taxon>Bacteria</taxon>
        <taxon>Candidatus Babelota</taxon>
        <taxon>Vermiphilus</taxon>
    </lineage>
</organism>
<feature type="chain" id="PRO_5002245037" evidence="1">
    <location>
        <begin position="21"/>
        <end position="429"/>
    </location>
</feature>
<evidence type="ECO:0000256" key="1">
    <source>
        <dbReference type="SAM" id="SignalP"/>
    </source>
</evidence>
<reference evidence="2 3" key="1">
    <citation type="journal article" date="2013" name="Proc. Natl. Acad. Sci. U.S.A.">
        <title>Candidate phylum TM6 genome recovered from a hospital sink biofilm provides genomic insights into this uncultivated phylum.</title>
        <authorList>
            <person name="McLean J.S."/>
            <person name="Lombardo M.J."/>
            <person name="Badger J.H."/>
            <person name="Edlund A."/>
            <person name="Novotny M."/>
            <person name="Yee-Greenbaum J."/>
            <person name="Vyahhi N."/>
            <person name="Hall A.P."/>
            <person name="Yang Y."/>
            <person name="Dupont C.L."/>
            <person name="Ziegler M.G."/>
            <person name="Chitsaz H."/>
            <person name="Allen A.E."/>
            <person name="Yooseph S."/>
            <person name="Tesler G."/>
            <person name="Pevzner P.A."/>
            <person name="Friedman R.M."/>
            <person name="Nealson K.H."/>
            <person name="Venter J.C."/>
            <person name="Lasken R.S."/>
        </authorList>
    </citation>
    <scope>NUCLEOTIDE SEQUENCE [LARGE SCALE GENOMIC DNA]</scope>
    <source>
        <strain evidence="2 3">TM6SC1</strain>
    </source>
</reference>
<gene>
    <name evidence="2" type="ORF">J120_00070</name>
</gene>
<name>A0A0D2JM01_9BACT</name>
<evidence type="ECO:0000313" key="3">
    <source>
        <dbReference type="Proteomes" id="UP000032214"/>
    </source>
</evidence>
<comment type="caution">
    <text evidence="2">The sequence shown here is derived from an EMBL/GenBank/DDBJ whole genome shotgun (WGS) entry which is preliminary data.</text>
</comment>
<feature type="signal peptide" evidence="1">
    <location>
        <begin position="1"/>
        <end position="20"/>
    </location>
</feature>
<keyword evidence="3" id="KW-1185">Reference proteome</keyword>
<proteinExistence type="predicted"/>
<evidence type="ECO:0000313" key="2">
    <source>
        <dbReference type="EMBL" id="KIX85373.1"/>
    </source>
</evidence>
<protein>
    <submittedName>
        <fullName evidence="2">Uncharacterized protein</fullName>
    </submittedName>
</protein>